<dbReference type="AlphaFoldDB" id="A0A9X5GQD9"/>
<dbReference type="GO" id="GO:0003700">
    <property type="term" value="F:DNA-binding transcription factor activity"/>
    <property type="evidence" value="ECO:0007669"/>
    <property type="project" value="InterPro"/>
</dbReference>
<dbReference type="Proteomes" id="UP001154420">
    <property type="component" value="Unassembled WGS sequence"/>
</dbReference>
<name>A0A9X5GQD9_9FIRM</name>
<dbReference type="InterPro" id="IPR004256">
    <property type="entry name" value="DUF234"/>
</dbReference>
<feature type="domain" description="DUF234" evidence="3">
    <location>
        <begin position="309"/>
        <end position="399"/>
    </location>
</feature>
<dbReference type="SUPFAM" id="SSF46785">
    <property type="entry name" value="Winged helix' DNA-binding domain"/>
    <property type="match status" value="1"/>
</dbReference>
<evidence type="ECO:0000259" key="3">
    <source>
        <dbReference type="Pfam" id="PF03008"/>
    </source>
</evidence>
<dbReference type="OrthoDB" id="9813134at2"/>
<sequence length="454" mass="52911">MILGRASELKYLNSYYDREGSQILVVYGCRNVGKTALLRQFIQSKPSYYYRARSASEREQRYQWGRELEKEKIKVSRYPSYTEIFDAVLQEKSDKKIVIVDEFQHIIKANEAFIKDINNFLHHIQPNAQVMFVLCSSSIGWVENTMTEKIGDAAYTISGLLKVRELSFEVMMEYFPGFSMRQGIEAYAVLGGLPGLWKQFDDKIGIKENICRYILNKDAFLYGEGQRMVEEELREMGVYNTILASLAAGNLKLNDLYRHTNFSRAKISVYLKNLIELELVEKVFSYDTEGKANVQKGIYRICSHFVHFYFAYLYPNLSGLERLTPGEFYNKYIDSNFKDYVAEYFKVVCRQYIEKWSKWGSLPIKVDKMGEWVGKFGNIDVVAQDESGKTIVGICSWDKPTVRYDDYEWLLFCAEKAKLQADYVYLFSVQGFEEKLILEAKGKQRLKLISMDEM</sequence>
<gene>
    <name evidence="4" type="ORF">D5281_05770</name>
</gene>
<proteinExistence type="predicted"/>
<dbReference type="PANTHER" id="PTHR34704">
    <property type="entry name" value="ATPASE"/>
    <property type="match status" value="1"/>
</dbReference>
<dbReference type="RefSeq" id="WP_160559180.1">
    <property type="nucleotide sequence ID" value="NZ_QZDT01000006.1"/>
</dbReference>
<comment type="caution">
    <text evidence="4">The sequence shown here is derived from an EMBL/GenBank/DDBJ whole genome shotgun (WGS) entry which is preliminary data.</text>
</comment>
<dbReference type="Pfam" id="PF01022">
    <property type="entry name" value="HTH_5"/>
    <property type="match status" value="1"/>
</dbReference>
<dbReference type="InterPro" id="IPR001845">
    <property type="entry name" value="HTH_ArsR_DNA-bd_dom"/>
</dbReference>
<dbReference type="PANTHER" id="PTHR34704:SF1">
    <property type="entry name" value="ATPASE"/>
    <property type="match status" value="1"/>
</dbReference>
<evidence type="ECO:0000259" key="2">
    <source>
        <dbReference type="Pfam" id="PF01637"/>
    </source>
</evidence>
<dbReference type="InterPro" id="IPR027417">
    <property type="entry name" value="P-loop_NTPase"/>
</dbReference>
<keyword evidence="5" id="KW-1185">Reference proteome</keyword>
<dbReference type="Gene3D" id="3.40.50.300">
    <property type="entry name" value="P-loop containing nucleotide triphosphate hydrolases"/>
    <property type="match status" value="1"/>
</dbReference>
<accession>A0A9X5GQD9</accession>
<evidence type="ECO:0000313" key="4">
    <source>
        <dbReference type="EMBL" id="NBJ92108.1"/>
    </source>
</evidence>
<dbReference type="GO" id="GO:0005524">
    <property type="term" value="F:ATP binding"/>
    <property type="evidence" value="ECO:0007669"/>
    <property type="project" value="UniProtKB-KW"/>
</dbReference>
<dbReference type="Pfam" id="PF01637">
    <property type="entry name" value="ATPase_2"/>
    <property type="match status" value="1"/>
</dbReference>
<organism evidence="4 5">
    <name type="scientific">Parablautia muri</name>
    <dbReference type="NCBI Taxonomy" id="2320879"/>
    <lineage>
        <taxon>Bacteria</taxon>
        <taxon>Bacillati</taxon>
        <taxon>Bacillota</taxon>
        <taxon>Clostridia</taxon>
        <taxon>Lachnospirales</taxon>
        <taxon>Lachnospiraceae</taxon>
        <taxon>Parablautia</taxon>
    </lineage>
</organism>
<dbReference type="EMBL" id="QZDT01000006">
    <property type="protein sequence ID" value="NBJ92108.1"/>
    <property type="molecule type" value="Genomic_DNA"/>
</dbReference>
<dbReference type="SUPFAM" id="SSF52540">
    <property type="entry name" value="P-loop containing nucleoside triphosphate hydrolases"/>
    <property type="match status" value="1"/>
</dbReference>
<dbReference type="InterPro" id="IPR036390">
    <property type="entry name" value="WH_DNA-bd_sf"/>
</dbReference>
<evidence type="ECO:0000259" key="1">
    <source>
        <dbReference type="Pfam" id="PF01022"/>
    </source>
</evidence>
<reference evidence="4" key="1">
    <citation type="submission" date="2018-09" db="EMBL/GenBank/DDBJ databases">
        <title>Murine metabolic-syndrome-specific gut microbial biobank.</title>
        <authorList>
            <person name="Liu C."/>
        </authorList>
    </citation>
    <scope>NUCLEOTIDE SEQUENCE</scope>
    <source>
        <strain evidence="4">D42-62</strain>
    </source>
</reference>
<feature type="domain" description="ATPase" evidence="2">
    <location>
        <begin position="5"/>
        <end position="196"/>
    </location>
</feature>
<protein>
    <submittedName>
        <fullName evidence="4">ATP-binding protein</fullName>
    </submittedName>
</protein>
<keyword evidence="4" id="KW-0067">ATP-binding</keyword>
<evidence type="ECO:0000313" key="5">
    <source>
        <dbReference type="Proteomes" id="UP001154420"/>
    </source>
</evidence>
<keyword evidence="4" id="KW-0547">Nucleotide-binding</keyword>
<dbReference type="Pfam" id="PF03008">
    <property type="entry name" value="DUF234"/>
    <property type="match status" value="1"/>
</dbReference>
<dbReference type="InterPro" id="IPR011579">
    <property type="entry name" value="ATPase_dom"/>
</dbReference>
<feature type="domain" description="HTH arsR-type" evidence="1">
    <location>
        <begin position="242"/>
        <end position="282"/>
    </location>
</feature>